<name>A0A1G5SKF2_9PROT</name>
<evidence type="ECO:0000313" key="1">
    <source>
        <dbReference type="EMBL" id="SCZ87021.1"/>
    </source>
</evidence>
<protein>
    <submittedName>
        <fullName evidence="1">Uncharacterized protein</fullName>
    </submittedName>
</protein>
<reference evidence="1 2" key="1">
    <citation type="submission" date="2016-10" db="EMBL/GenBank/DDBJ databases">
        <authorList>
            <person name="de Groot N.N."/>
        </authorList>
    </citation>
    <scope>NUCLEOTIDE SEQUENCE [LARGE SCALE GENOMIC DNA]</scope>
    <source>
        <strain evidence="1">1</strain>
    </source>
</reference>
<evidence type="ECO:0000313" key="2">
    <source>
        <dbReference type="Proteomes" id="UP000198729"/>
    </source>
</evidence>
<dbReference type="Proteomes" id="UP000198729">
    <property type="component" value="Unassembled WGS sequence"/>
</dbReference>
<dbReference type="AntiFam" id="ANF00011">
    <property type="entry name" value="tRNA translation"/>
</dbReference>
<organism evidence="1 2">
    <name type="scientific">Nitrosomonas mobilis</name>
    <dbReference type="NCBI Taxonomy" id="51642"/>
    <lineage>
        <taxon>Bacteria</taxon>
        <taxon>Pseudomonadati</taxon>
        <taxon>Pseudomonadota</taxon>
        <taxon>Betaproteobacteria</taxon>
        <taxon>Nitrosomonadales</taxon>
        <taxon>Nitrosomonadaceae</taxon>
        <taxon>Nitrosomonas</taxon>
    </lineage>
</organism>
<dbReference type="EMBL" id="FMWO01000100">
    <property type="protein sequence ID" value="SCZ87021.1"/>
    <property type="molecule type" value="Genomic_DNA"/>
</dbReference>
<accession>A0A1G5SKF2</accession>
<keyword evidence="2" id="KW-1185">Reference proteome</keyword>
<dbReference type="AlphaFoldDB" id="A0A1G5SKF2"/>
<sequence>MYLVKTKLARNKKIFCGGGYERRVLRLKWLRGQDLNLRPSGYEPDELPDCSTPRPSLTLYRI</sequence>
<proteinExistence type="predicted"/>
<gene>
    <name evidence="1" type="ORF">NSMM_880027</name>
</gene>